<sequence>MPTLSPAPAVPPASRKGRPDLATELRMTILRLSRRIRSESSAADVSESQYCVLSGLSAQGAMTPRALAERDGVQPPSMTRTIAGLEQAGLVARNDHPSDGRQVLIELTPAGAEVVRETRRRRSAWVSRRLAALSPEDRAVLSRAVDILKEMASQ</sequence>
<dbReference type="SMART" id="SM00347">
    <property type="entry name" value="HTH_MARR"/>
    <property type="match status" value="1"/>
</dbReference>
<proteinExistence type="predicted"/>
<feature type="region of interest" description="Disordered" evidence="4">
    <location>
        <begin position="1"/>
        <end position="22"/>
    </location>
</feature>
<evidence type="ECO:0000256" key="1">
    <source>
        <dbReference type="ARBA" id="ARBA00023015"/>
    </source>
</evidence>
<accession>A0ABV9D6N4</accession>
<dbReference type="PANTHER" id="PTHR39515">
    <property type="entry name" value="CONSERVED PROTEIN"/>
    <property type="match status" value="1"/>
</dbReference>
<dbReference type="PANTHER" id="PTHR39515:SF2">
    <property type="entry name" value="HTH-TYPE TRANSCRIPTIONAL REGULATOR RV0880"/>
    <property type="match status" value="1"/>
</dbReference>
<dbReference type="Proteomes" id="UP001595955">
    <property type="component" value="Unassembled WGS sequence"/>
</dbReference>
<keyword evidence="2" id="KW-0238">DNA-binding</keyword>
<keyword evidence="7" id="KW-1185">Reference proteome</keyword>
<feature type="domain" description="HTH marR-type" evidence="5">
    <location>
        <begin position="18"/>
        <end position="150"/>
    </location>
</feature>
<dbReference type="InterPro" id="IPR000835">
    <property type="entry name" value="HTH_MarR-typ"/>
</dbReference>
<evidence type="ECO:0000256" key="3">
    <source>
        <dbReference type="ARBA" id="ARBA00023163"/>
    </source>
</evidence>
<dbReference type="Pfam" id="PF01047">
    <property type="entry name" value="MarR"/>
    <property type="match status" value="1"/>
</dbReference>
<reference evidence="7" key="1">
    <citation type="journal article" date="2019" name="Int. J. Syst. Evol. Microbiol.">
        <title>The Global Catalogue of Microorganisms (GCM) 10K type strain sequencing project: providing services to taxonomists for standard genome sequencing and annotation.</title>
        <authorList>
            <consortium name="The Broad Institute Genomics Platform"/>
            <consortium name="The Broad Institute Genome Sequencing Center for Infectious Disease"/>
            <person name="Wu L."/>
            <person name="Ma J."/>
        </authorList>
    </citation>
    <scope>NUCLEOTIDE SEQUENCE [LARGE SCALE GENOMIC DNA]</scope>
    <source>
        <strain evidence="7">JCM 3369</strain>
    </source>
</reference>
<dbReference type="InterPro" id="IPR052526">
    <property type="entry name" value="HTH-type_Bedaq_tolerance"/>
</dbReference>
<dbReference type="SUPFAM" id="SSF46785">
    <property type="entry name" value="Winged helix' DNA-binding domain"/>
    <property type="match status" value="1"/>
</dbReference>
<dbReference type="InterPro" id="IPR023187">
    <property type="entry name" value="Tscrpt_reg_MarR-type_CS"/>
</dbReference>
<dbReference type="InterPro" id="IPR036390">
    <property type="entry name" value="WH_DNA-bd_sf"/>
</dbReference>
<dbReference type="RefSeq" id="WP_122825387.1">
    <property type="nucleotide sequence ID" value="NZ_CP033325.1"/>
</dbReference>
<keyword evidence="1" id="KW-0805">Transcription regulation</keyword>
<comment type="caution">
    <text evidence="6">The sequence shown here is derived from an EMBL/GenBank/DDBJ whole genome shotgun (WGS) entry which is preliminary data.</text>
</comment>
<evidence type="ECO:0000256" key="4">
    <source>
        <dbReference type="SAM" id="MobiDB-lite"/>
    </source>
</evidence>
<dbReference type="Gene3D" id="1.10.10.10">
    <property type="entry name" value="Winged helix-like DNA-binding domain superfamily/Winged helix DNA-binding domain"/>
    <property type="match status" value="1"/>
</dbReference>
<organism evidence="6 7">
    <name type="scientific">Georgenia faecalis</name>
    <dbReference type="NCBI Taxonomy" id="2483799"/>
    <lineage>
        <taxon>Bacteria</taxon>
        <taxon>Bacillati</taxon>
        <taxon>Actinomycetota</taxon>
        <taxon>Actinomycetes</taxon>
        <taxon>Micrococcales</taxon>
        <taxon>Bogoriellaceae</taxon>
        <taxon>Georgenia</taxon>
    </lineage>
</organism>
<dbReference type="InterPro" id="IPR036388">
    <property type="entry name" value="WH-like_DNA-bd_sf"/>
</dbReference>
<protein>
    <submittedName>
        <fullName evidence="6">MarR family winged helix-turn-helix transcriptional regulator</fullName>
    </submittedName>
</protein>
<evidence type="ECO:0000313" key="7">
    <source>
        <dbReference type="Proteomes" id="UP001595955"/>
    </source>
</evidence>
<evidence type="ECO:0000259" key="5">
    <source>
        <dbReference type="PROSITE" id="PS50995"/>
    </source>
</evidence>
<dbReference type="PROSITE" id="PS01117">
    <property type="entry name" value="HTH_MARR_1"/>
    <property type="match status" value="1"/>
</dbReference>
<name>A0ABV9D6N4_9MICO</name>
<dbReference type="PROSITE" id="PS50995">
    <property type="entry name" value="HTH_MARR_2"/>
    <property type="match status" value="1"/>
</dbReference>
<dbReference type="PRINTS" id="PR00598">
    <property type="entry name" value="HTHMARR"/>
</dbReference>
<dbReference type="EMBL" id="JBHSGF010000001">
    <property type="protein sequence ID" value="MFC4553959.1"/>
    <property type="molecule type" value="Genomic_DNA"/>
</dbReference>
<keyword evidence="3" id="KW-0804">Transcription</keyword>
<evidence type="ECO:0000256" key="2">
    <source>
        <dbReference type="ARBA" id="ARBA00023125"/>
    </source>
</evidence>
<evidence type="ECO:0000313" key="6">
    <source>
        <dbReference type="EMBL" id="MFC4553959.1"/>
    </source>
</evidence>
<gene>
    <name evidence="6" type="ORF">ACFO3F_01740</name>
</gene>